<dbReference type="Gene3D" id="3.30.1520.10">
    <property type="entry name" value="Phox-like domain"/>
    <property type="match status" value="1"/>
</dbReference>
<name>A0A915PFG4_9BILA</name>
<dbReference type="AlphaFoldDB" id="A0A915PFG4"/>
<dbReference type="SUPFAM" id="SSF64268">
    <property type="entry name" value="PX domain"/>
    <property type="match status" value="1"/>
</dbReference>
<keyword evidence="3" id="KW-1185">Reference proteome</keyword>
<feature type="compositionally biased region" description="Low complexity" evidence="1">
    <location>
        <begin position="103"/>
        <end position="113"/>
    </location>
</feature>
<dbReference type="GO" id="GO:0035091">
    <property type="term" value="F:phosphatidylinositol binding"/>
    <property type="evidence" value="ECO:0007669"/>
    <property type="project" value="InterPro"/>
</dbReference>
<evidence type="ECO:0000256" key="1">
    <source>
        <dbReference type="SAM" id="MobiDB-lite"/>
    </source>
</evidence>
<reference evidence="4" key="1">
    <citation type="submission" date="2022-11" db="UniProtKB">
        <authorList>
            <consortium name="WormBaseParasite"/>
        </authorList>
    </citation>
    <scope>IDENTIFICATION</scope>
</reference>
<dbReference type="Proteomes" id="UP000887581">
    <property type="component" value="Unplaced"/>
</dbReference>
<dbReference type="InterPro" id="IPR058599">
    <property type="entry name" value="PHAT_Smg/ZCCHC2-like"/>
</dbReference>
<dbReference type="PANTHER" id="PTHR16195:SF16">
    <property type="entry name" value="ZINC FINGER CCHC DOMAIN-CONTAINING PROTEIN 14"/>
    <property type="match status" value="1"/>
</dbReference>
<proteinExistence type="predicted"/>
<feature type="domain" description="SMAUG/ZCCHC2-like PHAT" evidence="2">
    <location>
        <begin position="211"/>
        <end position="318"/>
    </location>
</feature>
<dbReference type="InterPro" id="IPR036871">
    <property type="entry name" value="PX_dom_sf"/>
</dbReference>
<evidence type="ECO:0000313" key="4">
    <source>
        <dbReference type="WBParaSite" id="sdigi.contig14.g1417.t1"/>
    </source>
</evidence>
<feature type="region of interest" description="Disordered" evidence="1">
    <location>
        <begin position="73"/>
        <end position="126"/>
    </location>
</feature>
<dbReference type="PANTHER" id="PTHR16195">
    <property type="entry name" value="ZINC FINGER CCHC DOMAIN CONTAINING PROTEIN"/>
    <property type="match status" value="1"/>
</dbReference>
<organism evidence="3 4">
    <name type="scientific">Setaria digitata</name>
    <dbReference type="NCBI Taxonomy" id="48799"/>
    <lineage>
        <taxon>Eukaryota</taxon>
        <taxon>Metazoa</taxon>
        <taxon>Ecdysozoa</taxon>
        <taxon>Nematoda</taxon>
        <taxon>Chromadorea</taxon>
        <taxon>Rhabditida</taxon>
        <taxon>Spirurina</taxon>
        <taxon>Spiruromorpha</taxon>
        <taxon>Filarioidea</taxon>
        <taxon>Setariidae</taxon>
        <taxon>Setaria</taxon>
    </lineage>
</organism>
<sequence>MVGRKKRSTSRRNHFAEGVQQYNSGDFGHGSYRGQFSNVNSLCRNGSLMDSDYSSMTTTFHRRSKQYNNHFSHETNKKNAVSSNTAPNMNGNCIPRSASRETGSASAGSVVSGDPDEDGFLSGSGQEIESDDLRCVERRSVALMTEKESSCSVSTQTVDGASSDLLLAMCKMKRWQRVEAIAEVIQCLNAYEQRYIGTCVETAVRSKSLYLRQYELRYNDAYFLQNFVESASYARLLELAFPMLCLLHSTNRPAATAYMRLIERLYDELITASANKSPLEKEEILDSLRMAVSAAQHHAAFSVEHKIKLENFRTYLETLSPQPAAPVEKQSCEASTSENDDVPVVISHLDAEVANDDCSPNIFSIAIEWSDMKTSYIVRTADQIADLHNRLLDSFPSEAGAQTGNPRVLPYLNRSQPSSILGYIRALPDLPARVLVCPIVRDFFYPSRLESCSLTSAPQSLLSRSLPSLIDLKKPPTSSNTPSSSNPPLSETPACHPSLSVTFLPVTTVCSAGMMGCTSVACPPFSMANVPPPPRGPLLSLARPLSLLATTTNVQAYPSLLSLPPNPNGLSCCNCAGRHPFAYCTQPTMLQIIASGEYRIEYNNMTTSMSSTTLPSEMTGSVASINNSVSPPSTNFSTPPPAPNSY</sequence>
<evidence type="ECO:0000313" key="3">
    <source>
        <dbReference type="Proteomes" id="UP000887581"/>
    </source>
</evidence>
<dbReference type="InterPro" id="IPR042344">
    <property type="entry name" value="ZCCHC14"/>
</dbReference>
<feature type="region of interest" description="Disordered" evidence="1">
    <location>
        <begin position="472"/>
        <end position="492"/>
    </location>
</feature>
<feature type="compositionally biased region" description="Low complexity" evidence="1">
    <location>
        <begin position="626"/>
        <end position="637"/>
    </location>
</feature>
<dbReference type="WBParaSite" id="sdigi.contig14.g1417.t1">
    <property type="protein sequence ID" value="sdigi.contig14.g1417.t1"/>
    <property type="gene ID" value="sdigi.contig14.g1417"/>
</dbReference>
<feature type="compositionally biased region" description="Low complexity" evidence="1">
    <location>
        <begin position="472"/>
        <end position="489"/>
    </location>
</feature>
<protein>
    <recommendedName>
        <fullName evidence="2">SMAUG/ZCCHC2-like PHAT domain-containing protein</fullName>
    </recommendedName>
</protein>
<dbReference type="Pfam" id="PF26034">
    <property type="entry name" value="PHAT_SMAUG"/>
    <property type="match status" value="1"/>
</dbReference>
<accession>A0A915PFG4</accession>
<evidence type="ECO:0000259" key="2">
    <source>
        <dbReference type="Pfam" id="PF26034"/>
    </source>
</evidence>
<feature type="region of interest" description="Disordered" evidence="1">
    <location>
        <begin position="611"/>
        <end position="646"/>
    </location>
</feature>
<feature type="compositionally biased region" description="Polar residues" evidence="1">
    <location>
        <begin position="78"/>
        <end position="91"/>
    </location>
</feature>